<sequence>MSLTTPTMHSAISISAAIACVVVLATIRARHRLRRRRLPPGPPPLPLIGNTHQVDPSYPWLSFTQWKAPYGDLVYCNVLGQDIVIVNSEKVAEDLMEKRSRNYSDRMDMSDMLEPYGMDFATVLLNHNATWQAHRRILQQTLRPEVVVAYQSTQLHCTANLTQSLARAPSEWWKHIRSFSAAIVIGTIYDHELPENPEHDVSFKAVLDGSELGVIIASPGPVALVKAIPLVKQLPTWMPGGQWFNAAACKRVFNKMVGTPFDELLGRIATGKAGPCVAADALAKFQDTKKLENAEQVVKDVCGTAYSAGEETTGSTLIVFTLAMVLYPDIQKRAQDEIESIVGSSRLPDFNDRSALPYIEAVFRETLRWRPVVPLAIPHVAANEDVYDGYLIPKGAVIMPNLWAMSQDSTKYPSPETFNPERFLDATGKLTTDTPNFAFGFGRRVCPGRHLASGSVWIAIAQILAAFSIEKAKDAAGNVIEPNPGWKRGLSSYPLPFPCSFVPRRH</sequence>
<evidence type="ECO:0000256" key="7">
    <source>
        <dbReference type="ARBA" id="ARBA00023004"/>
    </source>
</evidence>
<dbReference type="OMA" id="ECLVWIA"/>
<comment type="cofactor">
    <cofactor evidence="1 9">
        <name>heme</name>
        <dbReference type="ChEBI" id="CHEBI:30413"/>
    </cofactor>
</comment>
<dbReference type="GeneID" id="19198236"/>
<dbReference type="CDD" id="cd11065">
    <property type="entry name" value="CYP64-like"/>
    <property type="match status" value="1"/>
</dbReference>
<evidence type="ECO:0000256" key="8">
    <source>
        <dbReference type="ARBA" id="ARBA00023033"/>
    </source>
</evidence>
<comment type="caution">
    <text evidence="12">The sequence shown here is derived from an EMBL/GenBank/DDBJ whole genome shotgun (WGS) entry which is preliminary data.</text>
</comment>
<dbReference type="PANTHER" id="PTHR46300">
    <property type="entry name" value="P450, PUTATIVE (EUROFUNG)-RELATED-RELATED"/>
    <property type="match status" value="1"/>
</dbReference>
<evidence type="ECO:0000313" key="13">
    <source>
        <dbReference type="Proteomes" id="UP000053558"/>
    </source>
</evidence>
<dbReference type="PROSITE" id="PS00086">
    <property type="entry name" value="CYTOCHROME_P450"/>
    <property type="match status" value="1"/>
</dbReference>
<dbReference type="Proteomes" id="UP000053558">
    <property type="component" value="Unassembled WGS sequence"/>
</dbReference>
<keyword evidence="13" id="KW-1185">Reference proteome</keyword>
<evidence type="ECO:0000256" key="11">
    <source>
        <dbReference type="SAM" id="Phobius"/>
    </source>
</evidence>
<evidence type="ECO:0000256" key="6">
    <source>
        <dbReference type="ARBA" id="ARBA00023002"/>
    </source>
</evidence>
<dbReference type="GO" id="GO:0020037">
    <property type="term" value="F:heme binding"/>
    <property type="evidence" value="ECO:0007669"/>
    <property type="project" value="InterPro"/>
</dbReference>
<dbReference type="InterPro" id="IPR050364">
    <property type="entry name" value="Cytochrome_P450_fung"/>
</dbReference>
<protein>
    <submittedName>
        <fullName evidence="12">Cytochrome P450</fullName>
    </submittedName>
</protein>
<reference evidence="13" key="1">
    <citation type="journal article" date="2012" name="Science">
        <title>The Paleozoic origin of enzymatic lignin decomposition reconstructed from 31 fungal genomes.</title>
        <authorList>
            <person name="Floudas D."/>
            <person name="Binder M."/>
            <person name="Riley R."/>
            <person name="Barry K."/>
            <person name="Blanchette R.A."/>
            <person name="Henrissat B."/>
            <person name="Martinez A.T."/>
            <person name="Otillar R."/>
            <person name="Spatafora J.W."/>
            <person name="Yadav J.S."/>
            <person name="Aerts A."/>
            <person name="Benoit I."/>
            <person name="Boyd A."/>
            <person name="Carlson A."/>
            <person name="Copeland A."/>
            <person name="Coutinho P.M."/>
            <person name="de Vries R.P."/>
            <person name="Ferreira P."/>
            <person name="Findley K."/>
            <person name="Foster B."/>
            <person name="Gaskell J."/>
            <person name="Glotzer D."/>
            <person name="Gorecki P."/>
            <person name="Heitman J."/>
            <person name="Hesse C."/>
            <person name="Hori C."/>
            <person name="Igarashi K."/>
            <person name="Jurgens J.A."/>
            <person name="Kallen N."/>
            <person name="Kersten P."/>
            <person name="Kohler A."/>
            <person name="Kuees U."/>
            <person name="Kumar T.K.A."/>
            <person name="Kuo A."/>
            <person name="LaButti K."/>
            <person name="Larrondo L.F."/>
            <person name="Lindquist E."/>
            <person name="Ling A."/>
            <person name="Lombard V."/>
            <person name="Lucas S."/>
            <person name="Lundell T."/>
            <person name="Martin R."/>
            <person name="McLaughlin D.J."/>
            <person name="Morgenstern I."/>
            <person name="Morin E."/>
            <person name="Murat C."/>
            <person name="Nagy L.G."/>
            <person name="Nolan M."/>
            <person name="Ohm R.A."/>
            <person name="Patyshakuliyeva A."/>
            <person name="Rokas A."/>
            <person name="Ruiz-Duenas F.J."/>
            <person name="Sabat G."/>
            <person name="Salamov A."/>
            <person name="Samejima M."/>
            <person name="Schmutz J."/>
            <person name="Slot J.C."/>
            <person name="St John F."/>
            <person name="Stenlid J."/>
            <person name="Sun H."/>
            <person name="Sun S."/>
            <person name="Syed K."/>
            <person name="Tsang A."/>
            <person name="Wiebenga A."/>
            <person name="Young D."/>
            <person name="Pisabarro A."/>
            <person name="Eastwood D.C."/>
            <person name="Martin F."/>
            <person name="Cullen D."/>
            <person name="Grigoriev I.V."/>
            <person name="Hibbett D.S."/>
        </authorList>
    </citation>
    <scope>NUCLEOTIDE SEQUENCE [LARGE SCALE GENOMIC DNA]</scope>
    <source>
        <strain evidence="13">RWD-64-598 SS2</strain>
    </source>
</reference>
<dbReference type="AlphaFoldDB" id="A0A5M3N0K3"/>
<dbReference type="GO" id="GO:0016705">
    <property type="term" value="F:oxidoreductase activity, acting on paired donors, with incorporation or reduction of molecular oxygen"/>
    <property type="evidence" value="ECO:0007669"/>
    <property type="project" value="InterPro"/>
</dbReference>
<comment type="similarity">
    <text evidence="3 10">Belongs to the cytochrome P450 family.</text>
</comment>
<dbReference type="PANTHER" id="PTHR46300:SF7">
    <property type="entry name" value="P450, PUTATIVE (EUROFUNG)-RELATED"/>
    <property type="match status" value="1"/>
</dbReference>
<keyword evidence="11" id="KW-0472">Membrane</keyword>
<evidence type="ECO:0000256" key="1">
    <source>
        <dbReference type="ARBA" id="ARBA00001971"/>
    </source>
</evidence>
<name>A0A5M3N0K3_CONPW</name>
<dbReference type="InterPro" id="IPR036396">
    <property type="entry name" value="Cyt_P450_sf"/>
</dbReference>
<dbReference type="EMBL" id="JH711575">
    <property type="protein sequence ID" value="EIW84435.1"/>
    <property type="molecule type" value="Genomic_DNA"/>
</dbReference>
<gene>
    <name evidence="12" type="ORF">CONPUDRAFT_100529</name>
</gene>
<evidence type="ECO:0000313" key="12">
    <source>
        <dbReference type="EMBL" id="EIW84435.1"/>
    </source>
</evidence>
<evidence type="ECO:0000256" key="5">
    <source>
        <dbReference type="ARBA" id="ARBA00022723"/>
    </source>
</evidence>
<feature type="binding site" description="axial binding residue" evidence="9">
    <location>
        <position position="446"/>
    </location>
    <ligand>
        <name>heme</name>
        <dbReference type="ChEBI" id="CHEBI:30413"/>
    </ligand>
    <ligandPart>
        <name>Fe</name>
        <dbReference type="ChEBI" id="CHEBI:18248"/>
    </ligandPart>
</feature>
<dbReference type="GO" id="GO:0004497">
    <property type="term" value="F:monooxygenase activity"/>
    <property type="evidence" value="ECO:0007669"/>
    <property type="project" value="UniProtKB-KW"/>
</dbReference>
<evidence type="ECO:0000256" key="4">
    <source>
        <dbReference type="ARBA" id="ARBA00022617"/>
    </source>
</evidence>
<dbReference type="Pfam" id="PF00067">
    <property type="entry name" value="p450"/>
    <property type="match status" value="1"/>
</dbReference>
<dbReference type="SUPFAM" id="SSF48264">
    <property type="entry name" value="Cytochrome P450"/>
    <property type="match status" value="1"/>
</dbReference>
<keyword evidence="7 9" id="KW-0408">Iron</keyword>
<keyword evidence="4 9" id="KW-0349">Heme</keyword>
<comment type="pathway">
    <text evidence="2">Secondary metabolite biosynthesis.</text>
</comment>
<dbReference type="Gene3D" id="1.10.630.10">
    <property type="entry name" value="Cytochrome P450"/>
    <property type="match status" value="1"/>
</dbReference>
<dbReference type="RefSeq" id="XP_007766137.1">
    <property type="nucleotide sequence ID" value="XM_007767947.1"/>
</dbReference>
<evidence type="ECO:0000256" key="10">
    <source>
        <dbReference type="RuleBase" id="RU000461"/>
    </source>
</evidence>
<keyword evidence="8 10" id="KW-0503">Monooxygenase</keyword>
<evidence type="ECO:0000256" key="2">
    <source>
        <dbReference type="ARBA" id="ARBA00005179"/>
    </source>
</evidence>
<keyword evidence="6 10" id="KW-0560">Oxidoreductase</keyword>
<dbReference type="PRINTS" id="PR00463">
    <property type="entry name" value="EP450I"/>
</dbReference>
<proteinExistence type="inferred from homology"/>
<accession>A0A5M3N0K3</accession>
<evidence type="ECO:0000256" key="9">
    <source>
        <dbReference type="PIRSR" id="PIRSR602401-1"/>
    </source>
</evidence>
<dbReference type="PRINTS" id="PR00385">
    <property type="entry name" value="P450"/>
</dbReference>
<dbReference type="OrthoDB" id="2789670at2759"/>
<feature type="transmembrane region" description="Helical" evidence="11">
    <location>
        <begin position="6"/>
        <end position="27"/>
    </location>
</feature>
<organism evidence="12 13">
    <name type="scientific">Coniophora puteana (strain RWD-64-598)</name>
    <name type="common">Brown rot fungus</name>
    <dbReference type="NCBI Taxonomy" id="741705"/>
    <lineage>
        <taxon>Eukaryota</taxon>
        <taxon>Fungi</taxon>
        <taxon>Dikarya</taxon>
        <taxon>Basidiomycota</taxon>
        <taxon>Agaricomycotina</taxon>
        <taxon>Agaricomycetes</taxon>
        <taxon>Agaricomycetidae</taxon>
        <taxon>Boletales</taxon>
        <taxon>Coniophorineae</taxon>
        <taxon>Coniophoraceae</taxon>
        <taxon>Coniophora</taxon>
    </lineage>
</organism>
<keyword evidence="11" id="KW-0812">Transmembrane</keyword>
<keyword evidence="5 9" id="KW-0479">Metal-binding</keyword>
<keyword evidence="11" id="KW-1133">Transmembrane helix</keyword>
<dbReference type="InterPro" id="IPR002401">
    <property type="entry name" value="Cyt_P450_E_grp-I"/>
</dbReference>
<dbReference type="InterPro" id="IPR017972">
    <property type="entry name" value="Cyt_P450_CS"/>
</dbReference>
<dbReference type="InterPro" id="IPR001128">
    <property type="entry name" value="Cyt_P450"/>
</dbReference>
<evidence type="ECO:0000256" key="3">
    <source>
        <dbReference type="ARBA" id="ARBA00010617"/>
    </source>
</evidence>
<dbReference type="GO" id="GO:0005506">
    <property type="term" value="F:iron ion binding"/>
    <property type="evidence" value="ECO:0007669"/>
    <property type="project" value="InterPro"/>
</dbReference>
<dbReference type="KEGG" id="cput:CONPUDRAFT_100529"/>